<dbReference type="RefSeq" id="WP_120212540.1">
    <property type="nucleotide sequence ID" value="NZ_BMCW01000002.1"/>
</dbReference>
<sequence>MKNLILFFGFLLLLTSCGGDDDICLSADSTPRLKLKFKSAANISSNQLIEVDTLYVDVDYGKANLTNIITAQANVDSIFVPMRVDDVQYTDIYFRIRKDGPRSKMRVNYTTKPIYVSPACGYKVNYENLNAELLESNPVQNVESNHTSLTDESRINFYLRL</sequence>
<name>A0A420DBV3_9FLAO</name>
<dbReference type="Pfam" id="PF20050">
    <property type="entry name" value="DUF6452"/>
    <property type="match status" value="1"/>
</dbReference>
<evidence type="ECO:0000313" key="4">
    <source>
        <dbReference type="Proteomes" id="UP000658202"/>
    </source>
</evidence>
<reference evidence="2 3" key="2">
    <citation type="submission" date="2018-09" db="EMBL/GenBank/DDBJ databases">
        <title>Genomic Encyclopedia of Archaeal and Bacterial Type Strains, Phase II (KMG-II): from individual species to whole genera.</title>
        <authorList>
            <person name="Goeker M."/>
        </authorList>
    </citation>
    <scope>NUCLEOTIDE SEQUENCE [LARGE SCALE GENOMIC DNA]</scope>
    <source>
        <strain evidence="2 3">DSM 27620</strain>
    </source>
</reference>
<dbReference type="OrthoDB" id="663527at2"/>
<evidence type="ECO:0000313" key="2">
    <source>
        <dbReference type="EMBL" id="RKE88727.1"/>
    </source>
</evidence>
<reference evidence="4" key="3">
    <citation type="journal article" date="2019" name="Int. J. Syst. Evol. Microbiol.">
        <title>The Global Catalogue of Microorganisms (GCM) 10K type strain sequencing project: providing services to taxonomists for standard genome sequencing and annotation.</title>
        <authorList>
            <consortium name="The Broad Institute Genomics Platform"/>
            <consortium name="The Broad Institute Genome Sequencing Center for Infectious Disease"/>
            <person name="Wu L."/>
            <person name="Ma J."/>
        </authorList>
    </citation>
    <scope>NUCLEOTIDE SEQUENCE [LARGE SCALE GENOMIC DNA]</scope>
    <source>
        <strain evidence="4">CCM 8490</strain>
    </source>
</reference>
<dbReference type="Proteomes" id="UP000658202">
    <property type="component" value="Unassembled WGS sequence"/>
</dbReference>
<dbReference type="InterPro" id="IPR045607">
    <property type="entry name" value="DUF6452"/>
</dbReference>
<evidence type="ECO:0008006" key="5">
    <source>
        <dbReference type="Google" id="ProtNLM"/>
    </source>
</evidence>
<accession>A0A420DBV3</accession>
<keyword evidence="4" id="KW-1185">Reference proteome</keyword>
<dbReference type="EMBL" id="BMCW01000002">
    <property type="protein sequence ID" value="GGG55510.1"/>
    <property type="molecule type" value="Genomic_DNA"/>
</dbReference>
<proteinExistence type="predicted"/>
<dbReference type="Proteomes" id="UP000285906">
    <property type="component" value="Unassembled WGS sequence"/>
</dbReference>
<reference evidence="1" key="1">
    <citation type="journal article" date="2014" name="Int. J. Syst. Evol. Microbiol.">
        <title>Complete genome of a new Firmicutes species belonging to the dominant human colonic microbiota ('Ruminococcus bicirculans') reveals two chromosomes and a selective capacity to utilize plant glucans.</title>
        <authorList>
            <consortium name="NISC Comparative Sequencing Program"/>
            <person name="Wegmann U."/>
            <person name="Louis P."/>
            <person name="Goesmann A."/>
            <person name="Henrissat B."/>
            <person name="Duncan S.H."/>
            <person name="Flint H.J."/>
        </authorList>
    </citation>
    <scope>NUCLEOTIDE SEQUENCE</scope>
    <source>
        <strain evidence="1">CCM 8490</strain>
    </source>
</reference>
<dbReference type="AlphaFoldDB" id="A0A420DBV3"/>
<dbReference type="EMBL" id="RAQH01000002">
    <property type="protein sequence ID" value="RKE88727.1"/>
    <property type="molecule type" value="Genomic_DNA"/>
</dbReference>
<comment type="caution">
    <text evidence="2">The sequence shown here is derived from an EMBL/GenBank/DDBJ whole genome shotgun (WGS) entry which is preliminary data.</text>
</comment>
<protein>
    <recommendedName>
        <fullName evidence="5">Lipoprotein</fullName>
    </recommendedName>
</protein>
<dbReference type="PROSITE" id="PS51257">
    <property type="entry name" value="PROKAR_LIPOPROTEIN"/>
    <property type="match status" value="1"/>
</dbReference>
<organism evidence="2 3">
    <name type="scientific">Epilithonimonas arachidiradicis</name>
    <dbReference type="NCBI Taxonomy" id="1617282"/>
    <lineage>
        <taxon>Bacteria</taxon>
        <taxon>Pseudomonadati</taxon>
        <taxon>Bacteroidota</taxon>
        <taxon>Flavobacteriia</taxon>
        <taxon>Flavobacteriales</taxon>
        <taxon>Weeksellaceae</taxon>
        <taxon>Chryseobacterium group</taxon>
        <taxon>Epilithonimonas</taxon>
    </lineage>
</organism>
<evidence type="ECO:0000313" key="3">
    <source>
        <dbReference type="Proteomes" id="UP000285906"/>
    </source>
</evidence>
<gene>
    <name evidence="2" type="ORF">BXY58_0846</name>
    <name evidence="1" type="ORF">GCM10007332_16480</name>
</gene>
<evidence type="ECO:0000313" key="1">
    <source>
        <dbReference type="EMBL" id="GGG55510.1"/>
    </source>
</evidence>
<reference evidence="1" key="4">
    <citation type="submission" date="2024-05" db="EMBL/GenBank/DDBJ databases">
        <authorList>
            <person name="Sun Q."/>
            <person name="Sedlacek I."/>
        </authorList>
    </citation>
    <scope>NUCLEOTIDE SEQUENCE</scope>
    <source>
        <strain evidence="1">CCM 8490</strain>
    </source>
</reference>